<evidence type="ECO:0000313" key="8">
    <source>
        <dbReference type="EMBL" id="HEN14032.1"/>
    </source>
</evidence>
<feature type="domain" description="Metallo-beta-lactamase" evidence="7">
    <location>
        <begin position="571"/>
        <end position="772"/>
    </location>
</feature>
<comment type="caution">
    <text evidence="8">The sequence shown here is derived from an EMBL/GenBank/DDBJ whole genome shotgun (WGS) entry which is preliminary data.</text>
</comment>
<keyword evidence="5 6" id="KW-0472">Membrane</keyword>
<dbReference type="CDD" id="cd07731">
    <property type="entry name" value="ComA-like_MBL-fold"/>
    <property type="match status" value="1"/>
</dbReference>
<dbReference type="EMBL" id="DSOK01000030">
    <property type="protein sequence ID" value="HEN14032.1"/>
    <property type="molecule type" value="Genomic_DNA"/>
</dbReference>
<dbReference type="Pfam" id="PF00753">
    <property type="entry name" value="Lactamase_B"/>
    <property type="match status" value="1"/>
</dbReference>
<evidence type="ECO:0000256" key="6">
    <source>
        <dbReference type="SAM" id="Phobius"/>
    </source>
</evidence>
<protein>
    <submittedName>
        <fullName evidence="8">ComEC family competence protein</fullName>
    </submittedName>
</protein>
<dbReference type="Pfam" id="PF03772">
    <property type="entry name" value="Competence"/>
    <property type="match status" value="1"/>
</dbReference>
<sequence length="817" mass="88092">MSLVGREFAAEEPDRSRAPAAPVACAAMAGIVADRLLDGPVAVWLALVAFGIAGGLGAIRSPWLSSLVVLAGWGGLFGLWHHAWWGAPRPGDVFHLATDAGMPVVLRGRTVQPSWLHTMADGQPETLAVVACEALLQPDGRARPVSGVARLQILRTKTTLAAGSQVRVVGRLQRPPVAMNPDGFDYRQWLRMRGITVLLRADTAEAVVVEAERPSLWNRLQNSRHELRESAVAALSRARRTETAVIGEALLLGSRNRMPDELREAFAESGVLHVLAISGINVSIIWLGLLLSSRALGLSLPAGSWIVIVGLGGYAWLADANPPIVRAATFAIVMQAAELAGRRMALRQALSLALLVVLALNPTDLFNAGAQLSFLSVAVLSAVNQYCTAHETAALDEMPDQPSPWRILWRVICSGFFRANLTTGAVWLATAPLVAWRFHLVSLAGLGLNVLLGPLVLFLLWTGYLWLLVFLLSPTAATWLLSTFEWQLHVLLTAARAAASWPYGHWYLPGPPGWWVLGFYLLLAAAWWLRPAWPRLRQLGVLLLWTNLGLAWGLLPAPAHPLICEVIAVRHGLAVVVHCPNGRTLGYDVGCLAGGEYAAAAVCDSVWRTGSRRMDALVVSHPDADHCNGIPALAERLSVGTMALHRTFLDFDQPPVVQALEAWHAAGGRFRLIAAGDRIELDSQVTISVWHPAEEDHHSRDNANSVVLLVEYAGCRVLLTGDLEREGLAALLTRPRSPVDFLLSPHHGSKVANSAELAAWTNPAIVAVSSSDRLVASRLRPVFAESTAILNTAECGAIRCEITADGELSVATYLTPP</sequence>
<dbReference type="PANTHER" id="PTHR30619:SF1">
    <property type="entry name" value="RECOMBINATION PROTEIN 2"/>
    <property type="match status" value="1"/>
</dbReference>
<dbReference type="NCBIfam" id="TIGR00360">
    <property type="entry name" value="ComEC_N-term"/>
    <property type="match status" value="1"/>
</dbReference>
<name>A0A7C2NYU5_9PLAN</name>
<keyword evidence="2" id="KW-1003">Cell membrane</keyword>
<dbReference type="AlphaFoldDB" id="A0A7C2NYU5"/>
<feature type="transmembrane region" description="Helical" evidence="6">
    <location>
        <begin position="66"/>
        <end position="85"/>
    </location>
</feature>
<proteinExistence type="predicted"/>
<dbReference type="InterPro" id="IPR052159">
    <property type="entry name" value="Competence_DNA_uptake"/>
</dbReference>
<feature type="transmembrane region" description="Helical" evidence="6">
    <location>
        <begin position="323"/>
        <end position="340"/>
    </location>
</feature>
<feature type="transmembrane region" description="Helical" evidence="6">
    <location>
        <begin position="464"/>
        <end position="481"/>
    </location>
</feature>
<feature type="transmembrane region" description="Helical" evidence="6">
    <location>
        <begin position="41"/>
        <end position="59"/>
    </location>
</feature>
<evidence type="ECO:0000256" key="5">
    <source>
        <dbReference type="ARBA" id="ARBA00023136"/>
    </source>
</evidence>
<keyword evidence="4 6" id="KW-1133">Transmembrane helix</keyword>
<evidence type="ECO:0000256" key="3">
    <source>
        <dbReference type="ARBA" id="ARBA00022692"/>
    </source>
</evidence>
<gene>
    <name evidence="8" type="ORF">ENQ76_01000</name>
</gene>
<dbReference type="InterPro" id="IPR004477">
    <property type="entry name" value="ComEC_N"/>
</dbReference>
<feature type="transmembrane region" description="Helical" evidence="6">
    <location>
        <begin position="440"/>
        <end position="458"/>
    </location>
</feature>
<evidence type="ECO:0000256" key="4">
    <source>
        <dbReference type="ARBA" id="ARBA00022989"/>
    </source>
</evidence>
<keyword evidence="3 6" id="KW-0812">Transmembrane</keyword>
<evidence type="ECO:0000256" key="1">
    <source>
        <dbReference type="ARBA" id="ARBA00004651"/>
    </source>
</evidence>
<feature type="transmembrane region" description="Helical" evidence="6">
    <location>
        <begin position="407"/>
        <end position="428"/>
    </location>
</feature>
<reference evidence="8" key="1">
    <citation type="journal article" date="2020" name="mSystems">
        <title>Genome- and Community-Level Interaction Insights into Carbon Utilization and Element Cycling Functions of Hydrothermarchaeota in Hydrothermal Sediment.</title>
        <authorList>
            <person name="Zhou Z."/>
            <person name="Liu Y."/>
            <person name="Xu W."/>
            <person name="Pan J."/>
            <person name="Luo Z.H."/>
            <person name="Li M."/>
        </authorList>
    </citation>
    <scope>NUCLEOTIDE SEQUENCE [LARGE SCALE GENOMIC DNA]</scope>
    <source>
        <strain evidence="8">SpSt-339</strain>
    </source>
</reference>
<accession>A0A7C2NYU5</accession>
<dbReference type="SMART" id="SM00849">
    <property type="entry name" value="Lactamase_B"/>
    <property type="match status" value="1"/>
</dbReference>
<feature type="transmembrane region" description="Helical" evidence="6">
    <location>
        <begin position="536"/>
        <end position="555"/>
    </location>
</feature>
<feature type="transmembrane region" description="Helical" evidence="6">
    <location>
        <begin position="270"/>
        <end position="291"/>
    </location>
</feature>
<evidence type="ECO:0000256" key="2">
    <source>
        <dbReference type="ARBA" id="ARBA00022475"/>
    </source>
</evidence>
<dbReference type="PANTHER" id="PTHR30619">
    <property type="entry name" value="DNA INTERNALIZATION/COMPETENCE PROTEIN COMEC/REC2"/>
    <property type="match status" value="1"/>
</dbReference>
<organism evidence="8">
    <name type="scientific">Schlesneria paludicola</name>
    <dbReference type="NCBI Taxonomy" id="360056"/>
    <lineage>
        <taxon>Bacteria</taxon>
        <taxon>Pseudomonadati</taxon>
        <taxon>Planctomycetota</taxon>
        <taxon>Planctomycetia</taxon>
        <taxon>Planctomycetales</taxon>
        <taxon>Planctomycetaceae</taxon>
        <taxon>Schlesneria</taxon>
    </lineage>
</organism>
<feature type="transmembrane region" description="Helical" evidence="6">
    <location>
        <begin position="298"/>
        <end position="317"/>
    </location>
</feature>
<dbReference type="Pfam" id="PF13567">
    <property type="entry name" value="DUF4131"/>
    <property type="match status" value="1"/>
</dbReference>
<dbReference type="InterPro" id="IPR035681">
    <property type="entry name" value="ComA-like_MBL"/>
</dbReference>
<feature type="transmembrane region" description="Helical" evidence="6">
    <location>
        <begin position="512"/>
        <end position="529"/>
    </location>
</feature>
<dbReference type="GO" id="GO:0005886">
    <property type="term" value="C:plasma membrane"/>
    <property type="evidence" value="ECO:0007669"/>
    <property type="project" value="UniProtKB-SubCell"/>
</dbReference>
<dbReference type="InterPro" id="IPR001279">
    <property type="entry name" value="Metallo-B-lactamas"/>
</dbReference>
<dbReference type="InterPro" id="IPR036866">
    <property type="entry name" value="RibonucZ/Hydroxyglut_hydro"/>
</dbReference>
<dbReference type="InterPro" id="IPR025405">
    <property type="entry name" value="DUF4131"/>
</dbReference>
<dbReference type="SUPFAM" id="SSF56281">
    <property type="entry name" value="Metallo-hydrolase/oxidoreductase"/>
    <property type="match status" value="1"/>
</dbReference>
<dbReference type="Gene3D" id="3.60.15.10">
    <property type="entry name" value="Ribonuclease Z/Hydroxyacylglutathione hydrolase-like"/>
    <property type="match status" value="1"/>
</dbReference>
<comment type="subcellular location">
    <subcellularLocation>
        <location evidence="1">Cell membrane</location>
        <topology evidence="1">Multi-pass membrane protein</topology>
    </subcellularLocation>
</comment>
<evidence type="ECO:0000259" key="7">
    <source>
        <dbReference type="SMART" id="SM00849"/>
    </source>
</evidence>